<accession>A0A5C4N949</accession>
<gene>
    <name evidence="1" type="ORF">FHG71_22670</name>
</gene>
<dbReference type="Proteomes" id="UP000305709">
    <property type="component" value="Unassembled WGS sequence"/>
</dbReference>
<comment type="caution">
    <text evidence="1">The sequence shown here is derived from an EMBL/GenBank/DDBJ whole genome shotgun (WGS) entry which is preliminary data.</text>
</comment>
<dbReference type="EMBL" id="VDFV01000099">
    <property type="protein sequence ID" value="TNC59555.1"/>
    <property type="molecule type" value="Genomic_DNA"/>
</dbReference>
<dbReference type="OrthoDB" id="121633at2"/>
<dbReference type="AlphaFoldDB" id="A0A5C4N949"/>
<dbReference type="SUPFAM" id="SSF69754">
    <property type="entry name" value="Ribosome binding protein Y (YfiA homologue)"/>
    <property type="match status" value="1"/>
</dbReference>
<dbReference type="RefSeq" id="WP_139084030.1">
    <property type="nucleotide sequence ID" value="NZ_VDFV01000099.1"/>
</dbReference>
<keyword evidence="2" id="KW-1185">Reference proteome</keyword>
<name>A0A5C4N949_9RHOB</name>
<protein>
    <submittedName>
        <fullName evidence="1">Ribosomal subunit interface protein</fullName>
    </submittedName>
</protein>
<reference evidence="1 2" key="1">
    <citation type="submission" date="2019-06" db="EMBL/GenBank/DDBJ databases">
        <authorList>
            <person name="Jiang L."/>
        </authorList>
    </citation>
    <scope>NUCLEOTIDE SEQUENCE [LARGE SCALE GENOMIC DNA]</scope>
    <source>
        <strain evidence="1 2">YIM 48858</strain>
    </source>
</reference>
<dbReference type="InterPro" id="IPR036567">
    <property type="entry name" value="RHF-like"/>
</dbReference>
<sequence length="114" mass="12451">MHIQFTHAEDLHVDAASQDRIEAQVRVILGRFENQLTAVVFHLNDQNASRESGDDKYCSCEARPTGHEPVAVHHTAGTVEEACSGAAKKMQRRLDTVLGKRSDVKGGASIRTGL</sequence>
<organism evidence="1 2">
    <name type="scientific">Rubellimicrobium roseum</name>
    <dbReference type="NCBI Taxonomy" id="687525"/>
    <lineage>
        <taxon>Bacteria</taxon>
        <taxon>Pseudomonadati</taxon>
        <taxon>Pseudomonadota</taxon>
        <taxon>Alphaproteobacteria</taxon>
        <taxon>Rhodobacterales</taxon>
        <taxon>Roseobacteraceae</taxon>
        <taxon>Rubellimicrobium</taxon>
    </lineage>
</organism>
<evidence type="ECO:0000313" key="1">
    <source>
        <dbReference type="EMBL" id="TNC59555.1"/>
    </source>
</evidence>
<dbReference type="Gene3D" id="3.30.160.100">
    <property type="entry name" value="Ribosome hibernation promotion factor-like"/>
    <property type="match status" value="1"/>
</dbReference>
<proteinExistence type="predicted"/>
<evidence type="ECO:0000313" key="2">
    <source>
        <dbReference type="Proteomes" id="UP000305709"/>
    </source>
</evidence>